<gene>
    <name evidence="2" type="ORF">BO88DRAFT_455650</name>
</gene>
<dbReference type="SUPFAM" id="SSF52833">
    <property type="entry name" value="Thioredoxin-like"/>
    <property type="match status" value="1"/>
</dbReference>
<dbReference type="RefSeq" id="XP_025560526.1">
    <property type="nucleotide sequence ID" value="XM_025710883.1"/>
</dbReference>
<sequence>MAEMDQLNSKQEINSAIANNQSFVLMFTAIWSDVGRLTKSNFERIGAKYPSVYMAWVSTDDHPELAEEWGFTAIPATVAYKNGDKVDYFIGPQYLDEQVENFIKKTL</sequence>
<dbReference type="InterPro" id="IPR036249">
    <property type="entry name" value="Thioredoxin-like_sf"/>
</dbReference>
<dbReference type="Pfam" id="PF00085">
    <property type="entry name" value="Thioredoxin"/>
    <property type="match status" value="1"/>
</dbReference>
<dbReference type="GeneID" id="37215475"/>
<feature type="domain" description="Thioredoxin" evidence="1">
    <location>
        <begin position="9"/>
        <end position="104"/>
    </location>
</feature>
<keyword evidence="3" id="KW-1185">Reference proteome</keyword>
<name>A0A319CEE4_ASPVC</name>
<dbReference type="PANTHER" id="PTHR10438:SF468">
    <property type="entry name" value="THIOREDOXIN-1-RELATED"/>
    <property type="match status" value="1"/>
</dbReference>
<dbReference type="Proteomes" id="UP000248405">
    <property type="component" value="Unassembled WGS sequence"/>
</dbReference>
<dbReference type="CDD" id="cd02947">
    <property type="entry name" value="TRX_family"/>
    <property type="match status" value="1"/>
</dbReference>
<accession>A0A319CEE4</accession>
<proteinExistence type="predicted"/>
<dbReference type="InterPro" id="IPR050620">
    <property type="entry name" value="Thioredoxin_H-type-like"/>
</dbReference>
<dbReference type="OrthoDB" id="2121326at2759"/>
<dbReference type="Gene3D" id="3.40.30.10">
    <property type="entry name" value="Glutaredoxin"/>
    <property type="match status" value="1"/>
</dbReference>
<evidence type="ECO:0000313" key="2">
    <source>
        <dbReference type="EMBL" id="PYH66732.1"/>
    </source>
</evidence>
<evidence type="ECO:0000259" key="1">
    <source>
        <dbReference type="Pfam" id="PF00085"/>
    </source>
</evidence>
<dbReference type="PANTHER" id="PTHR10438">
    <property type="entry name" value="THIOREDOXIN"/>
    <property type="match status" value="1"/>
</dbReference>
<dbReference type="AlphaFoldDB" id="A0A319CEE4"/>
<protein>
    <submittedName>
        <fullName evidence="2">Thioredoxin-like protein</fullName>
    </submittedName>
</protein>
<evidence type="ECO:0000313" key="3">
    <source>
        <dbReference type="Proteomes" id="UP000248405"/>
    </source>
</evidence>
<dbReference type="InterPro" id="IPR013766">
    <property type="entry name" value="Thioredoxin_domain"/>
</dbReference>
<organism evidence="2 3">
    <name type="scientific">Aspergillus vadensis (strain CBS 113365 / IMI 142717 / IBT 24658)</name>
    <dbReference type="NCBI Taxonomy" id="1448311"/>
    <lineage>
        <taxon>Eukaryota</taxon>
        <taxon>Fungi</taxon>
        <taxon>Dikarya</taxon>
        <taxon>Ascomycota</taxon>
        <taxon>Pezizomycotina</taxon>
        <taxon>Eurotiomycetes</taxon>
        <taxon>Eurotiomycetidae</taxon>
        <taxon>Eurotiales</taxon>
        <taxon>Aspergillaceae</taxon>
        <taxon>Aspergillus</taxon>
        <taxon>Aspergillus subgen. Circumdati</taxon>
    </lineage>
</organism>
<reference evidence="2" key="1">
    <citation type="submission" date="2016-12" db="EMBL/GenBank/DDBJ databases">
        <title>The genomes of Aspergillus section Nigri reveals drivers in fungal speciation.</title>
        <authorList>
            <consortium name="DOE Joint Genome Institute"/>
            <person name="Vesth T.C."/>
            <person name="Nybo J."/>
            <person name="Theobald S."/>
            <person name="Brandl J."/>
            <person name="Frisvad J.C."/>
            <person name="Nielsen K.F."/>
            <person name="Lyhne E.K."/>
            <person name="Kogle M.E."/>
            <person name="Kuo A."/>
            <person name="Riley R."/>
            <person name="Clum A."/>
            <person name="Nolan M."/>
            <person name="Lipzen A."/>
            <person name="Salamov A."/>
            <person name="Henrissat B."/>
            <person name="Wiebenga A."/>
            <person name="De Vries R.P."/>
            <person name="Grigoriev I.V."/>
            <person name="Mortensen U.H."/>
            <person name="Andersen M.R."/>
            <person name="Baker S.E."/>
        </authorList>
    </citation>
    <scope>NUCLEOTIDE SEQUENCE [LARGE SCALE GENOMIC DNA]</scope>
    <source>
        <strain evidence="2">CBS 113365</strain>
    </source>
</reference>
<dbReference type="EMBL" id="KZ821632">
    <property type="protein sequence ID" value="PYH66732.1"/>
    <property type="molecule type" value="Genomic_DNA"/>
</dbReference>